<dbReference type="OrthoDB" id="157630at2"/>
<reference evidence="2" key="1">
    <citation type="submission" date="2017-08" db="EMBL/GenBank/DDBJ databases">
        <authorList>
            <person name="Grouzdev D.S."/>
            <person name="Gaisin V.A."/>
            <person name="Rysina M.S."/>
            <person name="Gorlenko V.M."/>
        </authorList>
    </citation>
    <scope>NUCLEOTIDE SEQUENCE [LARGE SCALE GENOMIC DNA]</scope>
    <source>
        <strain evidence="2">Kir15-3F</strain>
    </source>
</reference>
<sequence length="156" mass="16093">MNTHHHNGIVWFEGLGFDIGARVALMGAEAQAEAGARAGSVVGFDASGPREGEDFIRVLVQPDGPDAKIVALPPAALRPEEGSELAGLARAILAGLEQSLTPNGFAALLAWLAGPEGQALAADPSIRRQRVQVGGLRLPGLTLPELVALAQARQAP</sequence>
<dbReference type="Proteomes" id="UP000220527">
    <property type="component" value="Unassembled WGS sequence"/>
</dbReference>
<evidence type="ECO:0000313" key="1">
    <source>
        <dbReference type="EMBL" id="PDW04504.1"/>
    </source>
</evidence>
<keyword evidence="2" id="KW-1185">Reference proteome</keyword>
<dbReference type="EMBL" id="NQWI01000008">
    <property type="protein sequence ID" value="PDW04504.1"/>
    <property type="molecule type" value="Genomic_DNA"/>
</dbReference>
<dbReference type="RefSeq" id="WP_097642627.1">
    <property type="nucleotide sequence ID" value="NZ_NQWI01000008.1"/>
</dbReference>
<protein>
    <submittedName>
        <fullName evidence="1">Uncharacterized protein</fullName>
    </submittedName>
</protein>
<accession>A0A2A6RN41</accession>
<gene>
    <name evidence="1" type="ORF">CJ255_03035</name>
</gene>
<comment type="caution">
    <text evidence="1">The sequence shown here is derived from an EMBL/GenBank/DDBJ whole genome shotgun (WGS) entry which is preliminary data.</text>
</comment>
<evidence type="ECO:0000313" key="2">
    <source>
        <dbReference type="Proteomes" id="UP000220527"/>
    </source>
</evidence>
<organism evidence="1 2">
    <name type="scientific">Candidatus Viridilinea mediisalina</name>
    <dbReference type="NCBI Taxonomy" id="2024553"/>
    <lineage>
        <taxon>Bacteria</taxon>
        <taxon>Bacillati</taxon>
        <taxon>Chloroflexota</taxon>
        <taxon>Chloroflexia</taxon>
        <taxon>Chloroflexales</taxon>
        <taxon>Chloroflexineae</taxon>
        <taxon>Oscillochloridaceae</taxon>
        <taxon>Candidatus Viridilinea</taxon>
    </lineage>
</organism>
<name>A0A2A6RN41_9CHLR</name>
<proteinExistence type="predicted"/>
<dbReference type="AlphaFoldDB" id="A0A2A6RN41"/>